<organism evidence="1 2">
    <name type="scientific">Donghicola mangrovi</name>
    <dbReference type="NCBI Taxonomy" id="2729614"/>
    <lineage>
        <taxon>Bacteria</taxon>
        <taxon>Pseudomonadati</taxon>
        <taxon>Pseudomonadota</taxon>
        <taxon>Alphaproteobacteria</taxon>
        <taxon>Rhodobacterales</taxon>
        <taxon>Roseobacteraceae</taxon>
        <taxon>Donghicola</taxon>
    </lineage>
</organism>
<protein>
    <submittedName>
        <fullName evidence="1">Uncharacterized protein</fullName>
    </submittedName>
</protein>
<dbReference type="Proteomes" id="UP000592216">
    <property type="component" value="Unassembled WGS sequence"/>
</dbReference>
<gene>
    <name evidence="1" type="ORF">HJ536_17440</name>
</gene>
<sequence>MVKDIKNDKLAYDAIFESFNLFLSTLHHDVSASLRHTHGFASLLKEQWQDSPEVVDRWADQITTASQHGQAQLVALTQCMRRAFAPNTPEVLERLDLLVQQLDLKTCALFELERCVYTDPVKVEEIYQALDQALVLLSNDQSQNRIISQMAKDRRYLRIVGTAPTTLIRPTNVDRLFTPMKFDQPDRPKVNHPVIFQIKATAAALHGNAHASLPEEGVLRIEVILPDLPER</sequence>
<dbReference type="AlphaFoldDB" id="A0A850Q899"/>
<proteinExistence type="predicted"/>
<evidence type="ECO:0000313" key="1">
    <source>
        <dbReference type="EMBL" id="NVO25144.1"/>
    </source>
</evidence>
<dbReference type="RefSeq" id="WP_177158700.1">
    <property type="nucleotide sequence ID" value="NZ_JABCJE010000011.1"/>
</dbReference>
<evidence type="ECO:0000313" key="2">
    <source>
        <dbReference type="Proteomes" id="UP000592216"/>
    </source>
</evidence>
<name>A0A850Q899_9RHOB</name>
<dbReference type="EMBL" id="JABCJE010000011">
    <property type="protein sequence ID" value="NVO25144.1"/>
    <property type="molecule type" value="Genomic_DNA"/>
</dbReference>
<accession>A0A850Q899</accession>
<reference evidence="1 2" key="1">
    <citation type="submission" date="2020-04" db="EMBL/GenBank/DDBJ databases">
        <title>Donghicola sp., a member of the Rhodobacteraceae family isolated from mangrove forest in Thailand.</title>
        <authorList>
            <person name="Charoenyingcharoen P."/>
            <person name="Yukphan P."/>
        </authorList>
    </citation>
    <scope>NUCLEOTIDE SEQUENCE [LARGE SCALE GENOMIC DNA]</scope>
    <source>
        <strain evidence="1 2">B5-SW-15</strain>
    </source>
</reference>
<comment type="caution">
    <text evidence="1">The sequence shown here is derived from an EMBL/GenBank/DDBJ whole genome shotgun (WGS) entry which is preliminary data.</text>
</comment>